<gene>
    <name evidence="2" type="ORF">Fcan01_28563</name>
</gene>
<dbReference type="EMBL" id="LNIX01000080">
    <property type="protein sequence ID" value="OXA36673.1"/>
    <property type="molecule type" value="Genomic_DNA"/>
</dbReference>
<name>A0A226CUM8_FOLCA</name>
<evidence type="ECO:0000313" key="2">
    <source>
        <dbReference type="EMBL" id="OXA36673.1"/>
    </source>
</evidence>
<evidence type="ECO:0000256" key="1">
    <source>
        <dbReference type="SAM" id="Phobius"/>
    </source>
</evidence>
<comment type="caution">
    <text evidence="2">The sequence shown here is derived from an EMBL/GenBank/DDBJ whole genome shotgun (WGS) entry which is preliminary data.</text>
</comment>
<organism evidence="2 3">
    <name type="scientific">Folsomia candida</name>
    <name type="common">Springtail</name>
    <dbReference type="NCBI Taxonomy" id="158441"/>
    <lineage>
        <taxon>Eukaryota</taxon>
        <taxon>Metazoa</taxon>
        <taxon>Ecdysozoa</taxon>
        <taxon>Arthropoda</taxon>
        <taxon>Hexapoda</taxon>
        <taxon>Collembola</taxon>
        <taxon>Entomobryomorpha</taxon>
        <taxon>Isotomoidea</taxon>
        <taxon>Isotomidae</taxon>
        <taxon>Proisotominae</taxon>
        <taxon>Folsomia</taxon>
    </lineage>
</organism>
<keyword evidence="3" id="KW-1185">Reference proteome</keyword>
<dbReference type="AlphaFoldDB" id="A0A226CUM8"/>
<accession>A0A226CUM8</accession>
<keyword evidence="1" id="KW-0472">Membrane</keyword>
<sequence length="532" mass="59851">MDDRGSGGASPLPVLAQPTSGKTIVKSTVLEESTMSALQQKYSKCNPISRKLGVQLDSSSCVHLAVGIKYNYTSQISRSYKRMFELPNNIYFTNNFLVFQAQQVASLGIRGSILLHGATYERFQMATVASYRVPMRFETLLMPIDKETWVFSGISLFLVNCTFVAFTFRGKKVEFRLKFMKSLLTNLTGKLFWTTSALMGHVENGCVEFRNYARQLSFWLITWQLFSFFLGLVYSGGLYSFLAAVCPPTLPTTLNGILTERIPIYSTHVVRSTSGYESGVEAGVRNVLIDGDLSKLRKKELSKLASTTKVLEINPIDAAKSICQGERISSSHGMGNYLVDPTVYVMSDFEERLDSFLASVSIFRKTAYIRKIEEITALSEQVVWSGDKSFIILLYENILKRLEHSGIYNKWLKGVRTGTFLWIAENIVTARDFKMLLAKAMFGLTREIVFVENETVSIESVRYAFAFCAKHQVQVHESVKKFNITQTICLVFLFLTATIYLPRWSDPDTPTSPFPTPPSGNCQLWTSCPPPA</sequence>
<feature type="transmembrane region" description="Helical" evidence="1">
    <location>
        <begin position="218"/>
        <end position="242"/>
    </location>
</feature>
<keyword evidence="1" id="KW-0812">Transmembrane</keyword>
<feature type="transmembrane region" description="Helical" evidence="1">
    <location>
        <begin position="149"/>
        <end position="168"/>
    </location>
</feature>
<evidence type="ECO:0008006" key="4">
    <source>
        <dbReference type="Google" id="ProtNLM"/>
    </source>
</evidence>
<proteinExistence type="predicted"/>
<evidence type="ECO:0000313" key="3">
    <source>
        <dbReference type="Proteomes" id="UP000198287"/>
    </source>
</evidence>
<dbReference type="Proteomes" id="UP000198287">
    <property type="component" value="Unassembled WGS sequence"/>
</dbReference>
<reference evidence="2 3" key="1">
    <citation type="submission" date="2015-12" db="EMBL/GenBank/DDBJ databases">
        <title>The genome of Folsomia candida.</title>
        <authorList>
            <person name="Faddeeva A."/>
            <person name="Derks M.F."/>
            <person name="Anvar Y."/>
            <person name="Smit S."/>
            <person name="Van Straalen N."/>
            <person name="Roelofs D."/>
        </authorList>
    </citation>
    <scope>NUCLEOTIDE SEQUENCE [LARGE SCALE GENOMIC DNA]</scope>
    <source>
        <strain evidence="2 3">VU population</strain>
        <tissue evidence="2">Whole body</tissue>
    </source>
</reference>
<keyword evidence="1" id="KW-1133">Transmembrane helix</keyword>
<protein>
    <recommendedName>
        <fullName evidence="4">Ionotropic glutamate receptor C-terminal domain-containing protein</fullName>
    </recommendedName>
</protein>